<dbReference type="RefSeq" id="WP_142893032.1">
    <property type="nucleotide sequence ID" value="NZ_ML660162.1"/>
</dbReference>
<name>A0A545UGB8_9GAMM</name>
<keyword evidence="3" id="KW-1185">Reference proteome</keyword>
<dbReference type="Proteomes" id="UP000315439">
    <property type="component" value="Unassembled WGS sequence"/>
</dbReference>
<reference evidence="2 3" key="1">
    <citation type="submission" date="2019-07" db="EMBL/GenBank/DDBJ databases">
        <title>Draft genome for Aliikangiella sp. M105.</title>
        <authorList>
            <person name="Wang G."/>
        </authorList>
    </citation>
    <scope>NUCLEOTIDE SEQUENCE [LARGE SCALE GENOMIC DNA]</scope>
    <source>
        <strain evidence="2 3">M105</strain>
    </source>
</reference>
<keyword evidence="1" id="KW-1133">Transmembrane helix</keyword>
<gene>
    <name evidence="2" type="ORF">FLL46_08360</name>
</gene>
<dbReference type="EMBL" id="VIKS01000004">
    <property type="protein sequence ID" value="TQV88524.1"/>
    <property type="molecule type" value="Genomic_DNA"/>
</dbReference>
<comment type="caution">
    <text evidence="2">The sequence shown here is derived from an EMBL/GenBank/DDBJ whole genome shotgun (WGS) entry which is preliminary data.</text>
</comment>
<organism evidence="2 3">
    <name type="scientific">Aliikangiella coralliicola</name>
    <dbReference type="NCBI Taxonomy" id="2592383"/>
    <lineage>
        <taxon>Bacteria</taxon>
        <taxon>Pseudomonadati</taxon>
        <taxon>Pseudomonadota</taxon>
        <taxon>Gammaproteobacteria</taxon>
        <taxon>Oceanospirillales</taxon>
        <taxon>Pleioneaceae</taxon>
        <taxon>Aliikangiella</taxon>
    </lineage>
</organism>
<dbReference type="OrthoDB" id="6228646at2"/>
<feature type="transmembrane region" description="Helical" evidence="1">
    <location>
        <begin position="118"/>
        <end position="136"/>
    </location>
</feature>
<sequence>MNQLANKSTETKHSKVTIRNGYWFYFMDGEHQIVFHGCGYSGKESVYFDNELVSETRNFRTRSEHSFEQLGQNYSLTFRVTSLIKGEVICELYKNGEFHSDQNKAYLEGMMKPTPTKIVLAFVFGLAMSSLGFWFGKNLALGTF</sequence>
<evidence type="ECO:0000313" key="2">
    <source>
        <dbReference type="EMBL" id="TQV88524.1"/>
    </source>
</evidence>
<dbReference type="AlphaFoldDB" id="A0A545UGB8"/>
<evidence type="ECO:0000256" key="1">
    <source>
        <dbReference type="SAM" id="Phobius"/>
    </source>
</evidence>
<keyword evidence="1" id="KW-0472">Membrane</keyword>
<protein>
    <submittedName>
        <fullName evidence="2">Uncharacterized protein</fullName>
    </submittedName>
</protein>
<evidence type="ECO:0000313" key="3">
    <source>
        <dbReference type="Proteomes" id="UP000315439"/>
    </source>
</evidence>
<proteinExistence type="predicted"/>
<keyword evidence="1" id="KW-0812">Transmembrane</keyword>
<accession>A0A545UGB8</accession>